<feature type="transmembrane region" description="Helical" evidence="1">
    <location>
        <begin position="35"/>
        <end position="53"/>
    </location>
</feature>
<proteinExistence type="predicted"/>
<dbReference type="AlphaFoldDB" id="A0A9D1R3P6"/>
<dbReference type="GO" id="GO:0015661">
    <property type="term" value="F:L-lysine efflux transmembrane transporter activity"/>
    <property type="evidence" value="ECO:0007669"/>
    <property type="project" value="InterPro"/>
</dbReference>
<evidence type="ECO:0000256" key="1">
    <source>
        <dbReference type="SAM" id="Phobius"/>
    </source>
</evidence>
<gene>
    <name evidence="2" type="ORF">H9742_06195</name>
</gene>
<dbReference type="InterPro" id="IPR005642">
    <property type="entry name" value="LysO"/>
</dbReference>
<accession>A0A9D1R3P6</accession>
<sequence>MTLIAITALILGIICGAWGADNSLILKISEHKDLILYILMFSVGISIGMHRGFFKKIRQYHIKIFLIPLGTILGSLLGGVLCSLMTGCPLSSAAAAASGLGWYSLAGITLESLSGAQMGSIAFLSNLMREIFSFFSIPFLSKKLNGYACIAAAGATSEDTTLPMMIKYTDEETVVFSVINGVICSAFVPVLISLCYALFT</sequence>
<keyword evidence="1" id="KW-0812">Transmembrane</keyword>
<dbReference type="Proteomes" id="UP000824265">
    <property type="component" value="Unassembled WGS sequence"/>
</dbReference>
<dbReference type="GO" id="GO:0005886">
    <property type="term" value="C:plasma membrane"/>
    <property type="evidence" value="ECO:0007669"/>
    <property type="project" value="TreeGrafter"/>
</dbReference>
<evidence type="ECO:0000313" key="2">
    <source>
        <dbReference type="EMBL" id="HIW81111.1"/>
    </source>
</evidence>
<dbReference type="PANTHER" id="PTHR35804">
    <property type="entry name" value="LYSINE EXPORTER LYSO"/>
    <property type="match status" value="1"/>
</dbReference>
<dbReference type="EMBL" id="DXGH01000034">
    <property type="protein sequence ID" value="HIW81111.1"/>
    <property type="molecule type" value="Genomic_DNA"/>
</dbReference>
<feature type="transmembrane region" description="Helical" evidence="1">
    <location>
        <begin position="65"/>
        <end position="86"/>
    </location>
</feature>
<reference evidence="2" key="2">
    <citation type="submission" date="2021-04" db="EMBL/GenBank/DDBJ databases">
        <authorList>
            <person name="Gilroy R."/>
        </authorList>
    </citation>
    <scope>NUCLEOTIDE SEQUENCE</scope>
    <source>
        <strain evidence="2">CHK195-6426</strain>
    </source>
</reference>
<dbReference type="PANTHER" id="PTHR35804:SF1">
    <property type="entry name" value="LYSINE EXPORTER LYSO"/>
    <property type="match status" value="1"/>
</dbReference>
<evidence type="ECO:0000313" key="3">
    <source>
        <dbReference type="Proteomes" id="UP000824265"/>
    </source>
</evidence>
<keyword evidence="1" id="KW-0472">Membrane</keyword>
<keyword evidence="1" id="KW-1133">Transmembrane helix</keyword>
<organism evidence="2 3">
    <name type="scientific">Candidatus Acetatifactor stercoripullorum</name>
    <dbReference type="NCBI Taxonomy" id="2838414"/>
    <lineage>
        <taxon>Bacteria</taxon>
        <taxon>Bacillati</taxon>
        <taxon>Bacillota</taxon>
        <taxon>Clostridia</taxon>
        <taxon>Lachnospirales</taxon>
        <taxon>Lachnospiraceae</taxon>
        <taxon>Acetatifactor</taxon>
    </lineage>
</organism>
<reference evidence="2" key="1">
    <citation type="journal article" date="2021" name="PeerJ">
        <title>Extensive microbial diversity within the chicken gut microbiome revealed by metagenomics and culture.</title>
        <authorList>
            <person name="Gilroy R."/>
            <person name="Ravi A."/>
            <person name="Getino M."/>
            <person name="Pursley I."/>
            <person name="Horton D.L."/>
            <person name="Alikhan N.F."/>
            <person name="Baker D."/>
            <person name="Gharbi K."/>
            <person name="Hall N."/>
            <person name="Watson M."/>
            <person name="Adriaenssens E.M."/>
            <person name="Foster-Nyarko E."/>
            <person name="Jarju S."/>
            <person name="Secka A."/>
            <person name="Antonio M."/>
            <person name="Oren A."/>
            <person name="Chaudhuri R.R."/>
            <person name="La Ragione R."/>
            <person name="Hildebrand F."/>
            <person name="Pallen M.J."/>
        </authorList>
    </citation>
    <scope>NUCLEOTIDE SEQUENCE</scope>
    <source>
        <strain evidence="2">CHK195-6426</strain>
    </source>
</reference>
<feature type="transmembrane region" description="Helical" evidence="1">
    <location>
        <begin position="174"/>
        <end position="199"/>
    </location>
</feature>
<protein>
    <submittedName>
        <fullName evidence="2">Lysine exporter LysO family protein</fullName>
    </submittedName>
</protein>
<comment type="caution">
    <text evidence="2">The sequence shown here is derived from an EMBL/GenBank/DDBJ whole genome shotgun (WGS) entry which is preliminary data.</text>
</comment>
<dbReference type="Pfam" id="PF03956">
    <property type="entry name" value="Lys_export"/>
    <property type="match status" value="1"/>
</dbReference>
<name>A0A9D1R3P6_9FIRM</name>